<keyword evidence="1" id="KW-0472">Membrane</keyword>
<feature type="transmembrane region" description="Helical" evidence="1">
    <location>
        <begin position="33"/>
        <end position="53"/>
    </location>
</feature>
<keyword evidence="1" id="KW-1133">Transmembrane helix</keyword>
<name>A0ABQ1I1R8_9ALTE</name>
<evidence type="ECO:0008006" key="4">
    <source>
        <dbReference type="Google" id="ProtNLM"/>
    </source>
</evidence>
<accession>A0ABQ1I1R8</accession>
<proteinExistence type="predicted"/>
<dbReference type="EMBL" id="BMDY01000010">
    <property type="protein sequence ID" value="GGB06078.1"/>
    <property type="molecule type" value="Genomic_DNA"/>
</dbReference>
<gene>
    <name evidence="2" type="ORF">GCM10007414_19240</name>
</gene>
<evidence type="ECO:0000313" key="3">
    <source>
        <dbReference type="Proteomes" id="UP000651977"/>
    </source>
</evidence>
<keyword evidence="1" id="KW-0812">Transmembrane</keyword>
<sequence length="77" mass="7748">MSKAQLIFGLSSGLLLGGAGASAWQAGLIGPSLLLVGLGLCSINGAAYIKGTLRSAKPARQHLFNQHLVSASSQSGK</sequence>
<dbReference type="RefSeq" id="WP_055732588.1">
    <property type="nucleotide sequence ID" value="NZ_BMDY01000010.1"/>
</dbReference>
<comment type="caution">
    <text evidence="2">The sequence shown here is derived from an EMBL/GenBank/DDBJ whole genome shotgun (WGS) entry which is preliminary data.</text>
</comment>
<dbReference type="Proteomes" id="UP000651977">
    <property type="component" value="Unassembled WGS sequence"/>
</dbReference>
<reference evidence="3" key="1">
    <citation type="journal article" date="2019" name="Int. J. Syst. Evol. Microbiol.">
        <title>The Global Catalogue of Microorganisms (GCM) 10K type strain sequencing project: providing services to taxonomists for standard genome sequencing and annotation.</title>
        <authorList>
            <consortium name="The Broad Institute Genomics Platform"/>
            <consortium name="The Broad Institute Genome Sequencing Center for Infectious Disease"/>
            <person name="Wu L."/>
            <person name="Ma J."/>
        </authorList>
    </citation>
    <scope>NUCLEOTIDE SEQUENCE [LARGE SCALE GENOMIC DNA]</scope>
    <source>
        <strain evidence="3">CGMCC 1.10131</strain>
    </source>
</reference>
<protein>
    <recommendedName>
        <fullName evidence="4">DUF2892 domain-containing protein</fullName>
    </recommendedName>
</protein>
<evidence type="ECO:0000313" key="2">
    <source>
        <dbReference type="EMBL" id="GGB06078.1"/>
    </source>
</evidence>
<evidence type="ECO:0000256" key="1">
    <source>
        <dbReference type="SAM" id="Phobius"/>
    </source>
</evidence>
<organism evidence="2 3">
    <name type="scientific">Agarivorans gilvus</name>
    <dbReference type="NCBI Taxonomy" id="680279"/>
    <lineage>
        <taxon>Bacteria</taxon>
        <taxon>Pseudomonadati</taxon>
        <taxon>Pseudomonadota</taxon>
        <taxon>Gammaproteobacteria</taxon>
        <taxon>Alteromonadales</taxon>
        <taxon>Alteromonadaceae</taxon>
        <taxon>Agarivorans</taxon>
    </lineage>
</organism>
<keyword evidence="3" id="KW-1185">Reference proteome</keyword>